<sequence>MKCLIIVTVFCILAVVNAGPTPTSEQKEAVKKAHDHCQTNEETRIDDDVFEKVKKGEKVDNAKLSKHTLCMNVQTGLQTQSGDINVDKLRKALTEAISDPNLVNTIVEKCGKRVAGETAEESAVTFFKCLHSQGPPHGHGHH</sequence>
<protein>
    <submittedName>
        <fullName evidence="6">Uncharacterized protein LOC114329530</fullName>
    </submittedName>
</protein>
<dbReference type="GO" id="GO:0007608">
    <property type="term" value="P:sensory perception of smell"/>
    <property type="evidence" value="ECO:0007669"/>
    <property type="project" value="TreeGrafter"/>
</dbReference>
<dbReference type="GO" id="GO:0005615">
    <property type="term" value="C:extracellular space"/>
    <property type="evidence" value="ECO:0007669"/>
    <property type="project" value="TreeGrafter"/>
</dbReference>
<feature type="signal peptide" evidence="5">
    <location>
        <begin position="1"/>
        <end position="18"/>
    </location>
</feature>
<feature type="chain" id="PRO_5027947588" evidence="5">
    <location>
        <begin position="19"/>
        <end position="142"/>
    </location>
</feature>
<dbReference type="PANTHER" id="PTHR11857:SF43">
    <property type="entry name" value="GEO07291P1-RELATED"/>
    <property type="match status" value="1"/>
</dbReference>
<evidence type="ECO:0000256" key="1">
    <source>
        <dbReference type="ARBA" id="ARBA00004613"/>
    </source>
</evidence>
<dbReference type="FunCoup" id="A0A6P7FFA6">
    <property type="interactions" value="85"/>
</dbReference>
<comment type="similarity">
    <text evidence="2">Belongs to the PBP/GOBP family.</text>
</comment>
<evidence type="ECO:0000256" key="3">
    <source>
        <dbReference type="ARBA" id="ARBA00022525"/>
    </source>
</evidence>
<gene>
    <name evidence="6" type="primary">LOC114329530</name>
</gene>
<name>A0A6P7FFA6_DIAVI</name>
<organism evidence="6">
    <name type="scientific">Diabrotica virgifera virgifera</name>
    <name type="common">western corn rootworm</name>
    <dbReference type="NCBI Taxonomy" id="50390"/>
    <lineage>
        <taxon>Eukaryota</taxon>
        <taxon>Metazoa</taxon>
        <taxon>Ecdysozoa</taxon>
        <taxon>Arthropoda</taxon>
        <taxon>Hexapoda</taxon>
        <taxon>Insecta</taxon>
        <taxon>Pterygota</taxon>
        <taxon>Neoptera</taxon>
        <taxon>Endopterygota</taxon>
        <taxon>Coleoptera</taxon>
        <taxon>Polyphaga</taxon>
        <taxon>Cucujiformia</taxon>
        <taxon>Chrysomeloidea</taxon>
        <taxon>Chrysomelidae</taxon>
        <taxon>Galerucinae</taxon>
        <taxon>Diabroticina</taxon>
        <taxon>Diabroticites</taxon>
        <taxon>Diabrotica</taxon>
    </lineage>
</organism>
<evidence type="ECO:0000313" key="6">
    <source>
        <dbReference type="RefSeq" id="XP_028134471.1"/>
    </source>
</evidence>
<evidence type="ECO:0000256" key="4">
    <source>
        <dbReference type="ARBA" id="ARBA00022729"/>
    </source>
</evidence>
<dbReference type="RefSeq" id="XP_028134471.1">
    <property type="nucleotide sequence ID" value="XM_028278670.1"/>
</dbReference>
<dbReference type="Gene3D" id="1.10.238.20">
    <property type="entry name" value="Pheromone/general odorant binding protein domain"/>
    <property type="match status" value="1"/>
</dbReference>
<dbReference type="PANTHER" id="PTHR11857">
    <property type="entry name" value="ODORANT BINDING PROTEIN-RELATED"/>
    <property type="match status" value="1"/>
</dbReference>
<dbReference type="GO" id="GO:0005549">
    <property type="term" value="F:odorant binding"/>
    <property type="evidence" value="ECO:0007669"/>
    <property type="project" value="InterPro"/>
</dbReference>
<reference evidence="6" key="1">
    <citation type="submission" date="2025-08" db="UniProtKB">
        <authorList>
            <consortium name="RefSeq"/>
        </authorList>
    </citation>
    <scope>IDENTIFICATION</scope>
    <source>
        <tissue evidence="6">Whole insect</tissue>
    </source>
</reference>
<proteinExistence type="inferred from homology"/>
<dbReference type="InterPro" id="IPR006170">
    <property type="entry name" value="PBP/GOBP"/>
</dbReference>
<comment type="subcellular location">
    <subcellularLocation>
        <location evidence="1">Secreted</location>
    </subcellularLocation>
</comment>
<dbReference type="OrthoDB" id="6769856at2759"/>
<dbReference type="AlphaFoldDB" id="A0A6P7FFA6"/>
<accession>A0A6P7FFA6</accession>
<keyword evidence="3" id="KW-0964">Secreted</keyword>
<dbReference type="SUPFAM" id="SSF47565">
    <property type="entry name" value="Insect pheromone/odorant-binding proteins"/>
    <property type="match status" value="1"/>
</dbReference>
<dbReference type="InParanoid" id="A0A6P7FFA6"/>
<evidence type="ECO:0000256" key="2">
    <source>
        <dbReference type="ARBA" id="ARBA00008098"/>
    </source>
</evidence>
<keyword evidence="4 5" id="KW-0732">Signal</keyword>
<dbReference type="InterPro" id="IPR036728">
    <property type="entry name" value="PBP_GOBP_sf"/>
</dbReference>
<dbReference type="Pfam" id="PF01395">
    <property type="entry name" value="PBP_GOBP"/>
    <property type="match status" value="1"/>
</dbReference>
<dbReference type="CDD" id="cd23992">
    <property type="entry name" value="PBP_GOBP"/>
    <property type="match status" value="1"/>
</dbReference>
<dbReference type="KEGG" id="dvv:114329530"/>
<evidence type="ECO:0000256" key="5">
    <source>
        <dbReference type="SAM" id="SignalP"/>
    </source>
</evidence>